<proteinExistence type="predicted"/>
<keyword evidence="4" id="KW-1185">Reference proteome</keyword>
<accession>A0A1Y2HNP8</accession>
<name>A0A1Y2HNP8_9FUNG</name>
<feature type="coiled-coil region" evidence="1">
    <location>
        <begin position="53"/>
        <end position="87"/>
    </location>
</feature>
<dbReference type="Proteomes" id="UP000193411">
    <property type="component" value="Unassembled WGS sequence"/>
</dbReference>
<organism evidence="3 4">
    <name type="scientific">Catenaria anguillulae PL171</name>
    <dbReference type="NCBI Taxonomy" id="765915"/>
    <lineage>
        <taxon>Eukaryota</taxon>
        <taxon>Fungi</taxon>
        <taxon>Fungi incertae sedis</taxon>
        <taxon>Blastocladiomycota</taxon>
        <taxon>Blastocladiomycetes</taxon>
        <taxon>Blastocladiales</taxon>
        <taxon>Catenariaceae</taxon>
        <taxon>Catenaria</taxon>
    </lineage>
</organism>
<reference evidence="3 4" key="1">
    <citation type="submission" date="2016-07" db="EMBL/GenBank/DDBJ databases">
        <title>Pervasive Adenine N6-methylation of Active Genes in Fungi.</title>
        <authorList>
            <consortium name="DOE Joint Genome Institute"/>
            <person name="Mondo S.J."/>
            <person name="Dannebaum R.O."/>
            <person name="Kuo R.C."/>
            <person name="Labutti K."/>
            <person name="Haridas S."/>
            <person name="Kuo A."/>
            <person name="Salamov A."/>
            <person name="Ahrendt S.R."/>
            <person name="Lipzen A."/>
            <person name="Sullivan W."/>
            <person name="Andreopoulos W.B."/>
            <person name="Clum A."/>
            <person name="Lindquist E."/>
            <person name="Daum C."/>
            <person name="Ramamoorthy G.K."/>
            <person name="Gryganskyi A."/>
            <person name="Culley D."/>
            <person name="Magnuson J.K."/>
            <person name="James T.Y."/>
            <person name="O'Malley M.A."/>
            <person name="Stajich J.E."/>
            <person name="Spatafora J.W."/>
            <person name="Visel A."/>
            <person name="Grigoriev I.V."/>
        </authorList>
    </citation>
    <scope>NUCLEOTIDE SEQUENCE [LARGE SCALE GENOMIC DNA]</scope>
    <source>
        <strain evidence="3 4">PL171</strain>
    </source>
</reference>
<evidence type="ECO:0000313" key="3">
    <source>
        <dbReference type="EMBL" id="ORZ36215.1"/>
    </source>
</evidence>
<protein>
    <submittedName>
        <fullName evidence="3">Uncharacterized protein</fullName>
    </submittedName>
</protein>
<comment type="caution">
    <text evidence="3">The sequence shown here is derived from an EMBL/GenBank/DDBJ whole genome shotgun (WGS) entry which is preliminary data.</text>
</comment>
<evidence type="ECO:0000313" key="4">
    <source>
        <dbReference type="Proteomes" id="UP000193411"/>
    </source>
</evidence>
<keyword evidence="1" id="KW-0175">Coiled coil</keyword>
<evidence type="ECO:0000256" key="2">
    <source>
        <dbReference type="SAM" id="MobiDB-lite"/>
    </source>
</evidence>
<dbReference type="EMBL" id="MCFL01000018">
    <property type="protein sequence ID" value="ORZ36215.1"/>
    <property type="molecule type" value="Genomic_DNA"/>
</dbReference>
<dbReference type="AlphaFoldDB" id="A0A1Y2HNP8"/>
<evidence type="ECO:0000256" key="1">
    <source>
        <dbReference type="SAM" id="Coils"/>
    </source>
</evidence>
<gene>
    <name evidence="3" type="ORF">BCR44DRAFT_1084853</name>
</gene>
<feature type="region of interest" description="Disordered" evidence="2">
    <location>
        <begin position="24"/>
        <end position="43"/>
    </location>
</feature>
<sequence>MWRRWRRRSSWWWERFKGCSGGSPTFPIRKNGSRPARALRTEQDREHQLADRLRDLKVQCAAADERLATMQKRVAEMRELERAIQQRSWTRCKRMCRRVRLLPKSSFPRYAGV</sequence>